<protein>
    <submittedName>
        <fullName evidence="2">Uncharacterized protein</fullName>
    </submittedName>
</protein>
<dbReference type="AlphaFoldDB" id="A0A6V7HH56"/>
<comment type="caution">
    <text evidence="2">The sequence shown here is derived from an EMBL/GenBank/DDBJ whole genome shotgun (WGS) entry which is preliminary data.</text>
</comment>
<name>A0A6V7HH56_9HYME</name>
<proteinExistence type="predicted"/>
<gene>
    <name evidence="2" type="ORF">MHI_LOCUS896649</name>
</gene>
<evidence type="ECO:0000313" key="3">
    <source>
        <dbReference type="Proteomes" id="UP000752696"/>
    </source>
</evidence>
<dbReference type="Proteomes" id="UP000752696">
    <property type="component" value="Unassembled WGS sequence"/>
</dbReference>
<evidence type="ECO:0000313" key="2">
    <source>
        <dbReference type="EMBL" id="CAD1480095.1"/>
    </source>
</evidence>
<accession>A0A6V7HH56</accession>
<sequence>MRKERRSFFEVNPESCMQAKFFCEILAPERSDRSKNRRKRARDDLPRAAEKGNNESFGVSILTRWQYGSRMNLNPKNLWIWVMGVCTNTDSALQSACKGGHKNDSIVSPSTFESFCSINASVLESTHPSKIGRSSKKIDREQ</sequence>
<dbReference type="EMBL" id="CAJDYZ010011801">
    <property type="protein sequence ID" value="CAD1480095.1"/>
    <property type="molecule type" value="Genomic_DNA"/>
</dbReference>
<organism evidence="2 3">
    <name type="scientific">Heterotrigona itama</name>
    <dbReference type="NCBI Taxonomy" id="395501"/>
    <lineage>
        <taxon>Eukaryota</taxon>
        <taxon>Metazoa</taxon>
        <taxon>Ecdysozoa</taxon>
        <taxon>Arthropoda</taxon>
        <taxon>Hexapoda</taxon>
        <taxon>Insecta</taxon>
        <taxon>Pterygota</taxon>
        <taxon>Neoptera</taxon>
        <taxon>Endopterygota</taxon>
        <taxon>Hymenoptera</taxon>
        <taxon>Apocrita</taxon>
        <taxon>Aculeata</taxon>
        <taxon>Apoidea</taxon>
        <taxon>Anthophila</taxon>
        <taxon>Apidae</taxon>
        <taxon>Heterotrigona</taxon>
    </lineage>
</organism>
<evidence type="ECO:0000256" key="1">
    <source>
        <dbReference type="SAM" id="MobiDB-lite"/>
    </source>
</evidence>
<reference evidence="2" key="1">
    <citation type="submission" date="2020-07" db="EMBL/GenBank/DDBJ databases">
        <authorList>
            <person name="Nazaruddin N."/>
        </authorList>
    </citation>
    <scope>NUCLEOTIDE SEQUENCE</scope>
</reference>
<keyword evidence="3" id="KW-1185">Reference proteome</keyword>
<feature type="compositionally biased region" description="Basic and acidic residues" evidence="1">
    <location>
        <begin position="41"/>
        <end position="52"/>
    </location>
</feature>
<feature type="region of interest" description="Disordered" evidence="1">
    <location>
        <begin position="31"/>
        <end position="52"/>
    </location>
</feature>